<proteinExistence type="predicted"/>
<reference evidence="2 3" key="1">
    <citation type="submission" date="2022-03" db="EMBL/GenBank/DDBJ databases">
        <title>Pseudonocardia alaer sp. nov., a novel actinomycete isolated from reed forest soil.</title>
        <authorList>
            <person name="Wang L."/>
        </authorList>
    </citation>
    <scope>NUCLEOTIDE SEQUENCE [LARGE SCALE GENOMIC DNA]</scope>
    <source>
        <strain evidence="2 3">Y-16303</strain>
    </source>
</reference>
<gene>
    <name evidence="2" type="ORF">MMF94_36640</name>
</gene>
<sequence length="154" mass="17071">MTEEKRTGLLKVVLRAWSVGSILIFGTIFTGYAIQTPGFRPGAELHWLVWDDLPGHVGLMLSGIYLVWAVYTLVAARRPAAYSSFLDFTMWVNLAHGLIMIPGAFEEHYHSKFLTDIPWVLLLSAAIYVLRPRVSGTDADAASYTGTGRSQVAR</sequence>
<name>A0ABS9TRS3_9PSEU</name>
<evidence type="ECO:0000256" key="1">
    <source>
        <dbReference type="SAM" id="Phobius"/>
    </source>
</evidence>
<dbReference type="InterPro" id="IPR046572">
    <property type="entry name" value="DUF6632"/>
</dbReference>
<dbReference type="EMBL" id="JAKXMK010000041">
    <property type="protein sequence ID" value="MCH6171260.1"/>
    <property type="molecule type" value="Genomic_DNA"/>
</dbReference>
<feature type="transmembrane region" description="Helical" evidence="1">
    <location>
        <begin position="12"/>
        <end position="34"/>
    </location>
</feature>
<evidence type="ECO:0000313" key="3">
    <source>
        <dbReference type="Proteomes" id="UP001299970"/>
    </source>
</evidence>
<keyword evidence="3" id="KW-1185">Reference proteome</keyword>
<dbReference type="Pfam" id="PF20337">
    <property type="entry name" value="DUF6632"/>
    <property type="match status" value="1"/>
</dbReference>
<feature type="transmembrane region" description="Helical" evidence="1">
    <location>
        <begin position="88"/>
        <end position="105"/>
    </location>
</feature>
<comment type="caution">
    <text evidence="2">The sequence shown here is derived from an EMBL/GenBank/DDBJ whole genome shotgun (WGS) entry which is preliminary data.</text>
</comment>
<dbReference type="Proteomes" id="UP001299970">
    <property type="component" value="Unassembled WGS sequence"/>
</dbReference>
<organism evidence="2 3">
    <name type="scientific">Pseudonocardia alaniniphila</name>
    <dbReference type="NCBI Taxonomy" id="75291"/>
    <lineage>
        <taxon>Bacteria</taxon>
        <taxon>Bacillati</taxon>
        <taxon>Actinomycetota</taxon>
        <taxon>Actinomycetes</taxon>
        <taxon>Pseudonocardiales</taxon>
        <taxon>Pseudonocardiaceae</taxon>
        <taxon>Pseudonocardia</taxon>
    </lineage>
</organism>
<feature type="transmembrane region" description="Helical" evidence="1">
    <location>
        <begin position="111"/>
        <end position="130"/>
    </location>
</feature>
<feature type="transmembrane region" description="Helical" evidence="1">
    <location>
        <begin position="54"/>
        <end position="76"/>
    </location>
</feature>
<accession>A0ABS9TRS3</accession>
<keyword evidence="1" id="KW-0812">Transmembrane</keyword>
<keyword evidence="1" id="KW-1133">Transmembrane helix</keyword>
<keyword evidence="1" id="KW-0472">Membrane</keyword>
<evidence type="ECO:0000313" key="2">
    <source>
        <dbReference type="EMBL" id="MCH6171260.1"/>
    </source>
</evidence>
<dbReference type="RefSeq" id="WP_241042068.1">
    <property type="nucleotide sequence ID" value="NZ_BAAAJF010000010.1"/>
</dbReference>
<protein>
    <submittedName>
        <fullName evidence="2">Uncharacterized protein</fullName>
    </submittedName>
</protein>